<dbReference type="Proteomes" id="UP001524478">
    <property type="component" value="Unassembled WGS sequence"/>
</dbReference>
<evidence type="ECO:0008006" key="4">
    <source>
        <dbReference type="Google" id="ProtNLM"/>
    </source>
</evidence>
<feature type="transmembrane region" description="Helical" evidence="1">
    <location>
        <begin position="131"/>
        <end position="147"/>
    </location>
</feature>
<comment type="caution">
    <text evidence="2">The sequence shown here is derived from an EMBL/GenBank/DDBJ whole genome shotgun (WGS) entry which is preliminary data.</text>
</comment>
<evidence type="ECO:0000313" key="3">
    <source>
        <dbReference type="Proteomes" id="UP001524478"/>
    </source>
</evidence>
<dbReference type="RefSeq" id="WP_216558108.1">
    <property type="nucleotide sequence ID" value="NZ_JAHLOH010000027.1"/>
</dbReference>
<feature type="transmembrane region" description="Helical" evidence="1">
    <location>
        <begin position="50"/>
        <end position="68"/>
    </location>
</feature>
<reference evidence="2 3" key="1">
    <citation type="submission" date="2022-06" db="EMBL/GenBank/DDBJ databases">
        <title>Isolation of gut microbiota from human fecal samples.</title>
        <authorList>
            <person name="Pamer E.G."/>
            <person name="Barat B."/>
            <person name="Waligurski E."/>
            <person name="Medina S."/>
            <person name="Paddock L."/>
            <person name="Mostad J."/>
        </authorList>
    </citation>
    <scope>NUCLEOTIDE SEQUENCE [LARGE SCALE GENOMIC DNA]</scope>
    <source>
        <strain evidence="2 3">DFI.7.95</strain>
    </source>
</reference>
<accession>A0ABT1S875</accession>
<name>A0ABT1S875_9FIRM</name>
<organism evidence="2 3">
    <name type="scientific">Tissierella carlieri</name>
    <dbReference type="NCBI Taxonomy" id="689904"/>
    <lineage>
        <taxon>Bacteria</taxon>
        <taxon>Bacillati</taxon>
        <taxon>Bacillota</taxon>
        <taxon>Tissierellia</taxon>
        <taxon>Tissierellales</taxon>
        <taxon>Tissierellaceae</taxon>
        <taxon>Tissierella</taxon>
    </lineage>
</organism>
<keyword evidence="1" id="KW-1133">Transmembrane helix</keyword>
<evidence type="ECO:0000256" key="1">
    <source>
        <dbReference type="SAM" id="Phobius"/>
    </source>
</evidence>
<feature type="transmembrane region" description="Helical" evidence="1">
    <location>
        <begin position="154"/>
        <end position="172"/>
    </location>
</feature>
<feature type="transmembrane region" description="Helical" evidence="1">
    <location>
        <begin position="74"/>
        <end position="95"/>
    </location>
</feature>
<evidence type="ECO:0000313" key="2">
    <source>
        <dbReference type="EMBL" id="MCQ4922675.1"/>
    </source>
</evidence>
<proteinExistence type="predicted"/>
<keyword evidence="1" id="KW-0812">Transmembrane</keyword>
<feature type="transmembrane region" description="Helical" evidence="1">
    <location>
        <begin position="102"/>
        <end position="119"/>
    </location>
</feature>
<gene>
    <name evidence="2" type="ORF">NE686_06245</name>
</gene>
<sequence length="209" mass="23438">MTRKNYSLGVILIFIGLMFLLMNLSLLTFDWLLFILAVGLIVWDLIKGNMVYLIAGLLLLGISSVALIDEYLFTAISVKSFIYQLTFGIISLVLYGKHGNKGFLILGTLLSAMSINSLIEETATTDVSWTRFLLFAIAFFIAYVIGYRKENIDWPRNISVIMLIASAISLLGSKDLLKIGFWKFISYLVPAVIILFGIKIIYSGIKESR</sequence>
<feature type="transmembrane region" description="Helical" evidence="1">
    <location>
        <begin position="12"/>
        <end position="43"/>
    </location>
</feature>
<keyword evidence="1" id="KW-0472">Membrane</keyword>
<feature type="transmembrane region" description="Helical" evidence="1">
    <location>
        <begin position="184"/>
        <end position="202"/>
    </location>
</feature>
<keyword evidence="3" id="KW-1185">Reference proteome</keyword>
<protein>
    <recommendedName>
        <fullName evidence="4">DUF5668 domain-containing protein</fullName>
    </recommendedName>
</protein>
<dbReference type="EMBL" id="JANGAC010000003">
    <property type="protein sequence ID" value="MCQ4922675.1"/>
    <property type="molecule type" value="Genomic_DNA"/>
</dbReference>